<feature type="binding site" evidence="5">
    <location>
        <position position="85"/>
    </location>
    <ligand>
        <name>Mn(2+)</name>
        <dbReference type="ChEBI" id="CHEBI:29035"/>
    </ligand>
</feature>
<comment type="function">
    <text evidence="4">Component of the mitochondrial ribosome (mitoribosome), a dedicated translation machinery responsible for the synthesis of mitochondrial genome-encoded proteins, including at least some of the essential transmembrane subunits of the mitochondrial respiratory chain. The mitoribosomes are attached to the mitochondrial inner membrane and translation products are cotranslationally integrated into the membrane.</text>
</comment>
<feature type="domain" description="Manganese/iron superoxide dismutase C-terminal" evidence="8">
    <location>
        <begin position="103"/>
        <end position="203"/>
    </location>
</feature>
<dbReference type="OrthoDB" id="239262at2759"/>
<dbReference type="GO" id="GO:0005737">
    <property type="term" value="C:cytoplasm"/>
    <property type="evidence" value="ECO:0007669"/>
    <property type="project" value="TreeGrafter"/>
</dbReference>
<feature type="binding site" evidence="5">
    <location>
        <position position="27"/>
    </location>
    <ligand>
        <name>Mn(2+)</name>
        <dbReference type="ChEBI" id="CHEBI:29035"/>
    </ligand>
</feature>
<evidence type="ECO:0000259" key="7">
    <source>
        <dbReference type="Pfam" id="PF00081"/>
    </source>
</evidence>
<dbReference type="Pfam" id="PF00081">
    <property type="entry name" value="Sod_Fe_N"/>
    <property type="match status" value="1"/>
</dbReference>
<dbReference type="PANTHER" id="PTHR43595:SF2">
    <property type="entry name" value="SMALL RIBOSOMAL SUBUNIT PROTEIN MS42"/>
    <property type="match status" value="1"/>
</dbReference>
<dbReference type="EC" id="1.15.1.1" evidence="6"/>
<evidence type="ECO:0000313" key="9">
    <source>
        <dbReference type="EMBL" id="KAF9764183.1"/>
    </source>
</evidence>
<evidence type="ECO:0000256" key="3">
    <source>
        <dbReference type="ARBA" id="ARBA00023002"/>
    </source>
</evidence>
<dbReference type="GO" id="GO:0004784">
    <property type="term" value="F:superoxide dismutase activity"/>
    <property type="evidence" value="ECO:0007669"/>
    <property type="project" value="UniProtKB-EC"/>
</dbReference>
<dbReference type="PRINTS" id="PR01703">
    <property type="entry name" value="MNSODISMTASE"/>
</dbReference>
<dbReference type="Gene3D" id="1.10.287.990">
    <property type="entry name" value="Fe,Mn superoxide dismutase (SOD) domain"/>
    <property type="match status" value="1"/>
</dbReference>
<dbReference type="SUPFAM" id="SSF54719">
    <property type="entry name" value="Fe,Mn superoxide dismutase (SOD), C-terminal domain"/>
    <property type="match status" value="1"/>
</dbReference>
<feature type="domain" description="Manganese/iron superoxide dismutase N-terminal" evidence="7">
    <location>
        <begin position="3"/>
        <end position="93"/>
    </location>
</feature>
<dbReference type="Pfam" id="PF02777">
    <property type="entry name" value="Sod_Fe_C"/>
    <property type="match status" value="1"/>
</dbReference>
<organism evidence="9 10">
    <name type="scientific">Nosema granulosis</name>
    <dbReference type="NCBI Taxonomy" id="83296"/>
    <lineage>
        <taxon>Eukaryota</taxon>
        <taxon>Fungi</taxon>
        <taxon>Fungi incertae sedis</taxon>
        <taxon>Microsporidia</taxon>
        <taxon>Nosematidae</taxon>
        <taxon>Nosema</taxon>
    </lineage>
</organism>
<dbReference type="EMBL" id="SBJO01000033">
    <property type="protein sequence ID" value="KAF9764183.1"/>
    <property type="molecule type" value="Genomic_DNA"/>
</dbReference>
<comment type="catalytic activity">
    <reaction evidence="6">
        <text>2 superoxide + 2 H(+) = H2O2 + O2</text>
        <dbReference type="Rhea" id="RHEA:20696"/>
        <dbReference type="ChEBI" id="CHEBI:15378"/>
        <dbReference type="ChEBI" id="CHEBI:15379"/>
        <dbReference type="ChEBI" id="CHEBI:16240"/>
        <dbReference type="ChEBI" id="CHEBI:18421"/>
        <dbReference type="EC" id="1.15.1.1"/>
    </reaction>
</comment>
<gene>
    <name evidence="9" type="primary">sodA</name>
    <name evidence="9" type="ORF">NGRA_0761</name>
</gene>
<dbReference type="Proteomes" id="UP000740883">
    <property type="component" value="Unassembled WGS sequence"/>
</dbReference>
<dbReference type="InterPro" id="IPR001189">
    <property type="entry name" value="Mn/Fe_SOD"/>
</dbReference>
<name>A0A9P6H1F3_9MICR</name>
<comment type="similarity">
    <text evidence="1 6">Belongs to the iron/manganese superoxide dismutase family.</text>
</comment>
<dbReference type="AlphaFoldDB" id="A0A9P6H1F3"/>
<evidence type="ECO:0000313" key="10">
    <source>
        <dbReference type="Proteomes" id="UP000740883"/>
    </source>
</evidence>
<proteinExistence type="inferred from homology"/>
<dbReference type="InterPro" id="IPR019832">
    <property type="entry name" value="Mn/Fe_SOD_C"/>
</dbReference>
<dbReference type="InterPro" id="IPR036314">
    <property type="entry name" value="SOD_C_sf"/>
</dbReference>
<dbReference type="PROSITE" id="PS00088">
    <property type="entry name" value="SOD_MN"/>
    <property type="match status" value="1"/>
</dbReference>
<dbReference type="PANTHER" id="PTHR43595">
    <property type="entry name" value="37S RIBOSOMAL PROTEIN S26, MITOCHONDRIAL"/>
    <property type="match status" value="1"/>
</dbReference>
<evidence type="ECO:0000256" key="5">
    <source>
        <dbReference type="PIRSR" id="PIRSR000349-1"/>
    </source>
</evidence>
<dbReference type="Gene3D" id="3.55.40.20">
    <property type="entry name" value="Iron/manganese superoxide dismutase, C-terminal domain"/>
    <property type="match status" value="1"/>
</dbReference>
<keyword evidence="3 6" id="KW-0560">Oxidoreductase</keyword>
<dbReference type="SUPFAM" id="SSF46609">
    <property type="entry name" value="Fe,Mn superoxide dismutase (SOD), N-terminal domain"/>
    <property type="match status" value="1"/>
</dbReference>
<keyword evidence="10" id="KW-1185">Reference proteome</keyword>
<dbReference type="InterPro" id="IPR019831">
    <property type="entry name" value="Mn/Fe_SOD_N"/>
</dbReference>
<dbReference type="InterPro" id="IPR019833">
    <property type="entry name" value="Mn/Fe_SOD_BS"/>
</dbReference>
<dbReference type="FunFam" id="3.55.40.20:FF:000004">
    <property type="entry name" value="Superoxide dismutase [Fe]"/>
    <property type="match status" value="1"/>
</dbReference>
<sequence>MAFSLPDLSYKYEDLEPHIDKETMKTHHSKHHQTYINKLNKTVEDNNIEETSLFNLLANIKDSTKTYSPEIKKSLINNGGGHYNHSLFWAYMSPSSSVEDINKELMLKINESFQSLDSFIKAFDAQAVGLFGSGWVWLCYDKATKKLEIKPTENQDSPIMFSSDLVPLLGLDVWEHAYYLKYKNNRPEYVSNWWNVVNWKFVSCIYENCVVKGKTLELTADGLVKFSN</sequence>
<comment type="function">
    <text evidence="6">Destroys radicals which are normally produced within the cells and which are toxic to biological systems.</text>
</comment>
<evidence type="ECO:0000256" key="4">
    <source>
        <dbReference type="ARBA" id="ARBA00037226"/>
    </source>
</evidence>
<keyword evidence="2 5" id="KW-0479">Metal-binding</keyword>
<comment type="caution">
    <text evidence="9">The sequence shown here is derived from an EMBL/GenBank/DDBJ whole genome shotgun (WGS) entry which is preliminary data.</text>
</comment>
<evidence type="ECO:0000256" key="2">
    <source>
        <dbReference type="ARBA" id="ARBA00022723"/>
    </source>
</evidence>
<accession>A0A9P6H1F3</accession>
<protein>
    <recommendedName>
        <fullName evidence="6">Superoxide dismutase</fullName>
        <ecNumber evidence="6">1.15.1.1</ecNumber>
    </recommendedName>
</protein>
<dbReference type="PIRSF" id="PIRSF000349">
    <property type="entry name" value="SODismutase"/>
    <property type="match status" value="1"/>
</dbReference>
<evidence type="ECO:0000256" key="6">
    <source>
        <dbReference type="RuleBase" id="RU000414"/>
    </source>
</evidence>
<evidence type="ECO:0000259" key="8">
    <source>
        <dbReference type="Pfam" id="PF02777"/>
    </source>
</evidence>
<feature type="binding site" evidence="5">
    <location>
        <position position="176"/>
    </location>
    <ligand>
        <name>Mn(2+)</name>
        <dbReference type="ChEBI" id="CHEBI:29035"/>
    </ligand>
</feature>
<dbReference type="InterPro" id="IPR036324">
    <property type="entry name" value="Mn/Fe_SOD_N_sf"/>
</dbReference>
<dbReference type="GO" id="GO:0046872">
    <property type="term" value="F:metal ion binding"/>
    <property type="evidence" value="ECO:0007669"/>
    <property type="project" value="UniProtKB-KW"/>
</dbReference>
<evidence type="ECO:0000256" key="1">
    <source>
        <dbReference type="ARBA" id="ARBA00008714"/>
    </source>
</evidence>
<feature type="binding site" evidence="5">
    <location>
        <position position="172"/>
    </location>
    <ligand>
        <name>Mn(2+)</name>
        <dbReference type="ChEBI" id="CHEBI:29035"/>
    </ligand>
</feature>
<reference evidence="9 10" key="1">
    <citation type="journal article" date="2020" name="Genome Biol. Evol.">
        <title>Comparative genomics of strictly vertically transmitted, feminizing microsporidia endosymbionts of amphipod crustaceans.</title>
        <authorList>
            <person name="Cormier A."/>
            <person name="Chebbi M.A."/>
            <person name="Giraud I."/>
            <person name="Wattier R."/>
            <person name="Teixeira M."/>
            <person name="Gilbert C."/>
            <person name="Rigaud T."/>
            <person name="Cordaux R."/>
        </authorList>
    </citation>
    <scope>NUCLEOTIDE SEQUENCE [LARGE SCALE GENOMIC DNA]</scope>
    <source>
        <strain evidence="9 10">Ou3-Ou53</strain>
    </source>
</reference>